<dbReference type="PANTHER" id="PTHR43016">
    <property type="entry name" value="PRESEQUENCE PROTEASE"/>
    <property type="match status" value="1"/>
</dbReference>
<sequence length="1068" mass="117042">MLAAPDFPAKSVGPPRWRPANRRFRRLEDYFNIKKNSSFTAHFFSSGWKLFPGTREDRAHGSGCPGIFRISCPNRHASAEARPGPTPFANRSPRGGRMSTAPGFTCLFTRTIPEYDATAVFYRHDATGAEILSISRDDENKVFGVTLRTPPEDSTGLPHILEHSVLCGSRKYPVKEPFVELLKGSLQTFLNAFTYPDKTCYPVASANLQDFYNLVDVYLDAVFFPLIPEHVFRQEGWHYELDEAGTLRRMGVVLNEMKGAYSSPDSVLSEYSQRLLYPDTTYGVDSGGDPRVIPSLTYEAFREFHRRYYHPGNARFFFYGDDDPDRRLALIAPYLEAFAPQAPDSAVADQPSFAAPRLARMPYAAGQGEEVKGFVTVNWLLHGAQDPETALVLEIVEHVLIGMSSSPLRKALIDSGLGEDLAGGGLEAELKQMSFSTGLKGIDPEDAARVEELVLTTLEGLARDGIEAEAVEAAVNSLEFALRENNTGSFPRGLSLMLRSLTTWLHGGDPLERVCFEAPLATVKARLASGERVLEEAIAAFFLNNPHRLTLVLIPDPELGPRTEAEEAAELANIAKELGPKGLARVAEAQARLGQVHDTPDAPEALAAIPRLGLADLPAENKVIPTEAAETDEASILFHDLHTSGIVYLELGLDIAGVPEELLPLVPFFGRALLETGTAREDFVSLTRRIARKTGGVGRDVFLTPVKGRSADREAASRLFLRGKATMDKARELLDIFADVLSSARLDNRERLSQMALEAKARAERRLAPAGHAAASSRLRARFGRAGWAAERMRGVENLFFLRELCARMRDDWPGVARDLARLRDIVITRNRAVANVTLDAGRFADFRPALAQLLDGLPGGTTPPAKWAARELPRMEGVVIPAQVNFVGLGVDLAKAGYVFHGSSMVASRHLRMGYLWDRVRVRGGAYGAFCALDRLAGPMTFVSYRDPGTLRTLEIFREAGNYLRTVDLSAGEMEQAIVGAIGDLDAYMLPDAQGNAAMGRILAGDDEPGRARMRREILATTLDDFRQFGEIVAKAMEDAHVVTLGSREALAAMRAELPGMVLTTAL</sequence>
<dbReference type="PANTHER" id="PTHR43016:SF13">
    <property type="entry name" value="PRESEQUENCE PROTEASE, MITOCHONDRIAL"/>
    <property type="match status" value="1"/>
</dbReference>
<dbReference type="GO" id="GO:0004222">
    <property type="term" value="F:metalloendopeptidase activity"/>
    <property type="evidence" value="ECO:0007669"/>
    <property type="project" value="TreeGrafter"/>
</dbReference>
<dbReference type="Pfam" id="PF22516">
    <property type="entry name" value="PreP_C"/>
    <property type="match status" value="1"/>
</dbReference>
<evidence type="ECO:0000259" key="1">
    <source>
        <dbReference type="SMART" id="SM01264"/>
    </source>
</evidence>
<reference evidence="2" key="1">
    <citation type="journal article" date="2015" name="Proc. Natl. Acad. Sci. U.S.A.">
        <title>Networks of energetic and metabolic interactions define dynamics in microbial communities.</title>
        <authorList>
            <person name="Embree M."/>
            <person name="Liu J.K."/>
            <person name="Al-Bassam M.M."/>
            <person name="Zengler K."/>
        </authorList>
    </citation>
    <scope>NUCLEOTIDE SEQUENCE</scope>
</reference>
<dbReference type="GO" id="GO:0046872">
    <property type="term" value="F:metal ion binding"/>
    <property type="evidence" value="ECO:0007669"/>
    <property type="project" value="InterPro"/>
</dbReference>
<dbReference type="FunFam" id="3.30.830.10:FF:000034">
    <property type="entry name" value="presequence protease 1, chloroplastic/mitochondrial"/>
    <property type="match status" value="1"/>
</dbReference>
<dbReference type="InterPro" id="IPR013578">
    <property type="entry name" value="Peptidase_M16C_assoc"/>
</dbReference>
<gene>
    <name evidence="2" type="ORF">ASZ90_000304</name>
</gene>
<evidence type="ECO:0000313" key="2">
    <source>
        <dbReference type="EMBL" id="KUG29803.1"/>
    </source>
</evidence>
<protein>
    <submittedName>
        <fullName evidence="2">Peptidase, m16 family</fullName>
    </submittedName>
</protein>
<dbReference type="InterPro" id="IPR011249">
    <property type="entry name" value="Metalloenz_LuxS/M16"/>
</dbReference>
<dbReference type="Pfam" id="PF05193">
    <property type="entry name" value="Peptidase_M16_C"/>
    <property type="match status" value="1"/>
</dbReference>
<comment type="caution">
    <text evidence="2">The sequence shown here is derived from an EMBL/GenBank/DDBJ whole genome shotgun (WGS) entry which is preliminary data.</text>
</comment>
<dbReference type="SMART" id="SM01264">
    <property type="entry name" value="M16C_associated"/>
    <property type="match status" value="1"/>
</dbReference>
<dbReference type="GO" id="GO:0016485">
    <property type="term" value="P:protein processing"/>
    <property type="evidence" value="ECO:0007669"/>
    <property type="project" value="TreeGrafter"/>
</dbReference>
<dbReference type="EMBL" id="LNQE01000033">
    <property type="protein sequence ID" value="KUG29803.1"/>
    <property type="molecule type" value="Genomic_DNA"/>
</dbReference>
<dbReference type="InterPro" id="IPR055130">
    <property type="entry name" value="PreP_C"/>
</dbReference>
<dbReference type="Gene3D" id="3.30.830.10">
    <property type="entry name" value="Metalloenzyme, LuxS/M16 peptidase-like"/>
    <property type="match status" value="4"/>
</dbReference>
<dbReference type="InterPro" id="IPR011765">
    <property type="entry name" value="Pept_M16_N"/>
</dbReference>
<dbReference type="Pfam" id="PF08367">
    <property type="entry name" value="M16C_assoc"/>
    <property type="match status" value="1"/>
</dbReference>
<feature type="domain" description="Peptidase M16C associated" evidence="1">
    <location>
        <begin position="553"/>
        <end position="805"/>
    </location>
</feature>
<dbReference type="Pfam" id="PF00675">
    <property type="entry name" value="Peptidase_M16"/>
    <property type="match status" value="1"/>
</dbReference>
<dbReference type="SUPFAM" id="SSF63411">
    <property type="entry name" value="LuxS/MPP-like metallohydrolase"/>
    <property type="match status" value="4"/>
</dbReference>
<name>A0A0W8G9H9_9ZZZZ</name>
<dbReference type="AlphaFoldDB" id="A0A0W8G9H9"/>
<dbReference type="InterPro" id="IPR007863">
    <property type="entry name" value="Peptidase_M16_C"/>
</dbReference>
<accession>A0A0W8G9H9</accession>
<organism evidence="2">
    <name type="scientific">hydrocarbon metagenome</name>
    <dbReference type="NCBI Taxonomy" id="938273"/>
    <lineage>
        <taxon>unclassified sequences</taxon>
        <taxon>metagenomes</taxon>
        <taxon>ecological metagenomes</taxon>
    </lineage>
</organism>
<proteinExistence type="predicted"/>